<keyword evidence="2" id="KW-1185">Reference proteome</keyword>
<protein>
    <submittedName>
        <fullName evidence="1">Uncharacterized protein</fullName>
    </submittedName>
</protein>
<dbReference type="Proteomes" id="UP001316087">
    <property type="component" value="Unassembled WGS sequence"/>
</dbReference>
<evidence type="ECO:0000313" key="2">
    <source>
        <dbReference type="Proteomes" id="UP001316087"/>
    </source>
</evidence>
<dbReference type="EMBL" id="JAKZFC010000001">
    <property type="protein sequence ID" value="MCH7321522.1"/>
    <property type="molecule type" value="Genomic_DNA"/>
</dbReference>
<evidence type="ECO:0000313" key="1">
    <source>
        <dbReference type="EMBL" id="MCH7321522.1"/>
    </source>
</evidence>
<comment type="caution">
    <text evidence="1">The sequence shown here is derived from an EMBL/GenBank/DDBJ whole genome shotgun (WGS) entry which is preliminary data.</text>
</comment>
<accession>A0ABS9UB12</accession>
<gene>
    <name evidence="1" type="ORF">LZ480_06405</name>
</gene>
<name>A0ABS9UB12_9BACL</name>
<reference evidence="1 2" key="1">
    <citation type="submission" date="2022-03" db="EMBL/GenBank/DDBJ databases">
        <authorList>
            <person name="Jo J.-H."/>
            <person name="Im W.-T."/>
        </authorList>
    </citation>
    <scope>NUCLEOTIDE SEQUENCE [LARGE SCALE GENOMIC DNA]</scope>
    <source>
        <strain evidence="1 2">MA9</strain>
    </source>
</reference>
<dbReference type="RefSeq" id="WP_241368547.1">
    <property type="nucleotide sequence ID" value="NZ_JAKZFC010000001.1"/>
</dbReference>
<sequence>MISMPLFNLSGNPKGANFTITAYANSTNGNPLHTNLSTEKATFELLPVERIGVITSISGNGNGNNLIFTDVMLNISGKDIDSITYTINKGIFIEDVTLTADEVKNKDRLLSEKIYTISSEPNSALFQGIKEIGPTFTVQYNEQDQYQYSLAIPHNGNTVEDDIIISVVAKYADGNSEQQNVVVNEESSSISLLLK</sequence>
<organism evidence="1 2">
    <name type="scientific">Solibacillus palustris</name>
    <dbReference type="NCBI Taxonomy" id="2908203"/>
    <lineage>
        <taxon>Bacteria</taxon>
        <taxon>Bacillati</taxon>
        <taxon>Bacillota</taxon>
        <taxon>Bacilli</taxon>
        <taxon>Bacillales</taxon>
        <taxon>Caryophanaceae</taxon>
        <taxon>Solibacillus</taxon>
    </lineage>
</organism>
<proteinExistence type="predicted"/>